<organism evidence="1 2">
    <name type="scientific">Desulfofarcimen acetoxidans (strain ATCC 49208 / DSM 771 / KCTC 5769 / VKM B-1644 / 5575)</name>
    <name type="common">Desulfotomaculum acetoxidans</name>
    <dbReference type="NCBI Taxonomy" id="485916"/>
    <lineage>
        <taxon>Bacteria</taxon>
        <taxon>Bacillati</taxon>
        <taxon>Bacillota</taxon>
        <taxon>Clostridia</taxon>
        <taxon>Eubacteriales</taxon>
        <taxon>Peptococcaceae</taxon>
        <taxon>Desulfofarcimen</taxon>
    </lineage>
</organism>
<accession>C8VZM9</accession>
<dbReference type="eggNOG" id="ENOG5032UHK">
    <property type="taxonomic scope" value="Bacteria"/>
</dbReference>
<keyword evidence="2" id="KW-1185">Reference proteome</keyword>
<protein>
    <submittedName>
        <fullName evidence="1">Uncharacterized protein</fullName>
    </submittedName>
</protein>
<dbReference type="HOGENOM" id="CLU_146570_0_0_9"/>
<name>C8VZM9_DESAS</name>
<sequence>MAKHEFGIFETDPAPEASYDTFEPEKYNCIAVDDDYIEPLLEKLRLLETYSYRISLPIKGLEYTGITLLSPSVLLQFEKIINSTGLTGLQVLSDKIEEAIQRNKFMIHYGL</sequence>
<evidence type="ECO:0000313" key="1">
    <source>
        <dbReference type="EMBL" id="ACV63007.1"/>
    </source>
</evidence>
<proteinExistence type="predicted"/>
<dbReference type="OrthoDB" id="6638171at2"/>
<dbReference type="EMBL" id="CP001720">
    <property type="protein sequence ID" value="ACV63007.1"/>
    <property type="molecule type" value="Genomic_DNA"/>
</dbReference>
<evidence type="ECO:0000313" key="2">
    <source>
        <dbReference type="Proteomes" id="UP000002217"/>
    </source>
</evidence>
<dbReference type="AlphaFoldDB" id="C8VZM9"/>
<dbReference type="KEGG" id="dae:Dtox_2188"/>
<gene>
    <name evidence="1" type="ordered locus">Dtox_2188</name>
</gene>
<dbReference type="Proteomes" id="UP000002217">
    <property type="component" value="Chromosome"/>
</dbReference>
<dbReference type="RefSeq" id="WP_015757711.1">
    <property type="nucleotide sequence ID" value="NC_013216.1"/>
</dbReference>
<reference evidence="1 2" key="1">
    <citation type="journal article" date="2009" name="Stand. Genomic Sci.">
        <title>Complete genome sequence of Desulfotomaculum acetoxidans type strain (5575).</title>
        <authorList>
            <person name="Spring S."/>
            <person name="Lapidus A."/>
            <person name="Schroder M."/>
            <person name="Gleim D."/>
            <person name="Sims D."/>
            <person name="Meincke L."/>
            <person name="Glavina Del Rio T."/>
            <person name="Tice H."/>
            <person name="Copeland A."/>
            <person name="Cheng J.F."/>
            <person name="Lucas S."/>
            <person name="Chen F."/>
            <person name="Nolan M."/>
            <person name="Bruce D."/>
            <person name="Goodwin L."/>
            <person name="Pitluck S."/>
            <person name="Ivanova N."/>
            <person name="Mavromatis K."/>
            <person name="Mikhailova N."/>
            <person name="Pati A."/>
            <person name="Chen A."/>
            <person name="Palaniappan K."/>
            <person name="Land M."/>
            <person name="Hauser L."/>
            <person name="Chang Y.J."/>
            <person name="Jeffries C.D."/>
            <person name="Chain P."/>
            <person name="Saunders E."/>
            <person name="Brettin T."/>
            <person name="Detter J.C."/>
            <person name="Goker M."/>
            <person name="Bristow J."/>
            <person name="Eisen J.A."/>
            <person name="Markowitz V."/>
            <person name="Hugenholtz P."/>
            <person name="Kyrpides N.C."/>
            <person name="Klenk H.P."/>
            <person name="Han C."/>
        </authorList>
    </citation>
    <scope>NUCLEOTIDE SEQUENCE [LARGE SCALE GENOMIC DNA]</scope>
    <source>
        <strain evidence="2">ATCC 49208 / DSM 771 / VKM B-1644</strain>
    </source>
</reference>